<organism evidence="3 4">
    <name type="scientific">Mycena maculata</name>
    <dbReference type="NCBI Taxonomy" id="230809"/>
    <lineage>
        <taxon>Eukaryota</taxon>
        <taxon>Fungi</taxon>
        <taxon>Dikarya</taxon>
        <taxon>Basidiomycota</taxon>
        <taxon>Agaricomycotina</taxon>
        <taxon>Agaricomycetes</taxon>
        <taxon>Agaricomycetidae</taxon>
        <taxon>Agaricales</taxon>
        <taxon>Marasmiineae</taxon>
        <taxon>Mycenaceae</taxon>
        <taxon>Mycena</taxon>
    </lineage>
</organism>
<evidence type="ECO:0000256" key="2">
    <source>
        <dbReference type="SAM" id="MobiDB-lite"/>
    </source>
</evidence>
<evidence type="ECO:0000313" key="3">
    <source>
        <dbReference type="EMBL" id="KAJ7718581.1"/>
    </source>
</evidence>
<evidence type="ECO:0000256" key="1">
    <source>
        <dbReference type="SAM" id="Coils"/>
    </source>
</evidence>
<gene>
    <name evidence="3" type="ORF">DFH07DRAFT_784917</name>
</gene>
<accession>A0AAD7HEA5</accession>
<evidence type="ECO:0000313" key="4">
    <source>
        <dbReference type="Proteomes" id="UP001215280"/>
    </source>
</evidence>
<feature type="coiled-coil region" evidence="1">
    <location>
        <begin position="114"/>
        <end position="162"/>
    </location>
</feature>
<keyword evidence="1" id="KW-0175">Coiled coil</keyword>
<keyword evidence="4" id="KW-1185">Reference proteome</keyword>
<dbReference type="AlphaFoldDB" id="A0AAD7HEA5"/>
<feature type="region of interest" description="Disordered" evidence="2">
    <location>
        <begin position="205"/>
        <end position="296"/>
    </location>
</feature>
<dbReference type="Proteomes" id="UP001215280">
    <property type="component" value="Unassembled WGS sequence"/>
</dbReference>
<comment type="caution">
    <text evidence="3">The sequence shown here is derived from an EMBL/GenBank/DDBJ whole genome shotgun (WGS) entry which is preliminary data.</text>
</comment>
<proteinExistence type="predicted"/>
<sequence length="350" mass="38811">MRDTPRAQCRPTPAFTGLAPGEKRMRFLCPPRECRDPMWPDFVHPFLNLPLYIIYGIAKDTPSSSFWVILQLAHQRSSSYLSYLFVKIMKDNLQMQFFASYRLLLSPSMATLALATLEAVLRRAEEAADTALASAAACDNTIQELRLSVEALRQEVVASVQREQENKRMISALEDALAGEKARTRAAAAALRGESEGVAQDLFQQRPRHGSGPSFHIPRVLTSPTPESRVAADTSSRRRLRPRPSPTAPVDTSSESRPRLRAKPFPMASRSVSPEDADTSPPARPAKRVRRVSSSIVLKAERPPSLGDIRSQLARIDAPLHHLDEGDLADALELTKVSAALFHYAQRSQK</sequence>
<dbReference type="EMBL" id="JARJLG010000304">
    <property type="protein sequence ID" value="KAJ7718581.1"/>
    <property type="molecule type" value="Genomic_DNA"/>
</dbReference>
<name>A0AAD7HEA5_9AGAR</name>
<reference evidence="3" key="1">
    <citation type="submission" date="2023-03" db="EMBL/GenBank/DDBJ databases">
        <title>Massive genome expansion in bonnet fungi (Mycena s.s.) driven by repeated elements and novel gene families across ecological guilds.</title>
        <authorList>
            <consortium name="Lawrence Berkeley National Laboratory"/>
            <person name="Harder C.B."/>
            <person name="Miyauchi S."/>
            <person name="Viragh M."/>
            <person name="Kuo A."/>
            <person name="Thoen E."/>
            <person name="Andreopoulos B."/>
            <person name="Lu D."/>
            <person name="Skrede I."/>
            <person name="Drula E."/>
            <person name="Henrissat B."/>
            <person name="Morin E."/>
            <person name="Kohler A."/>
            <person name="Barry K."/>
            <person name="LaButti K."/>
            <person name="Morin E."/>
            <person name="Salamov A."/>
            <person name="Lipzen A."/>
            <person name="Mereny Z."/>
            <person name="Hegedus B."/>
            <person name="Baldrian P."/>
            <person name="Stursova M."/>
            <person name="Weitz H."/>
            <person name="Taylor A."/>
            <person name="Grigoriev I.V."/>
            <person name="Nagy L.G."/>
            <person name="Martin F."/>
            <person name="Kauserud H."/>
        </authorList>
    </citation>
    <scope>NUCLEOTIDE SEQUENCE</scope>
    <source>
        <strain evidence="3">CBHHK188m</strain>
    </source>
</reference>
<protein>
    <submittedName>
        <fullName evidence="3">Uncharacterized protein</fullName>
    </submittedName>
</protein>